<organism evidence="1">
    <name type="scientific">Acinetobacter baumannii</name>
    <dbReference type="NCBI Taxonomy" id="470"/>
    <lineage>
        <taxon>Bacteria</taxon>
        <taxon>Pseudomonadati</taxon>
        <taxon>Pseudomonadota</taxon>
        <taxon>Gammaproteobacteria</taxon>
        <taxon>Moraxellales</taxon>
        <taxon>Moraxellaceae</taxon>
        <taxon>Acinetobacter</taxon>
        <taxon>Acinetobacter calcoaceticus/baumannii complex</taxon>
    </lineage>
</organism>
<accession>A0A142G499</accession>
<protein>
    <submittedName>
        <fullName evidence="1">Uncharacterized protein</fullName>
    </submittedName>
</protein>
<keyword evidence="1" id="KW-0614">Plasmid</keyword>
<dbReference type="EMBL" id="KU744946">
    <property type="protein sequence ID" value="AMQ95726.1"/>
    <property type="molecule type" value="Genomic_DNA"/>
</dbReference>
<dbReference type="AlphaFoldDB" id="A0A142G499"/>
<reference evidence="1" key="1">
    <citation type="submission" date="2016-02" db="EMBL/GenBank/DDBJ databases">
        <title>Conjugative plasmids carrying the sulphonamide resistance gene.</title>
        <authorList>
            <person name="Hamidian M."/>
            <person name="Ambrose S.J."/>
            <person name="Hall R.M."/>
        </authorList>
    </citation>
    <scope>NUCLEOTIDE SEQUENCE</scope>
    <source>
        <strain evidence="1">A297</strain>
        <plasmid evidence="1">pA297-3</plasmid>
    </source>
</reference>
<geneLocation type="plasmid" evidence="1">
    <name>pA297-3</name>
</geneLocation>
<evidence type="ECO:0000313" key="1">
    <source>
        <dbReference type="EMBL" id="AMQ95726.1"/>
    </source>
</evidence>
<sequence length="113" mass="13160">MTIKLEHVLLFRIMHLLKNYLHSLRDFKKRLITSSIVLNLCSDLNFSITTIVFSKRLIASSFELNLCSDLNFSITSKLSFDNQRSLRVNPFFNISWRCFALRSAAVLAIIYLK</sequence>
<proteinExistence type="predicted"/>
<name>A0A142G499_ACIBA</name>